<comment type="subunit">
    <text evidence="14">Monomer. Interacts with DnaB.</text>
</comment>
<dbReference type="SMART" id="SM00400">
    <property type="entry name" value="ZnF_CHCC"/>
    <property type="match status" value="2"/>
</dbReference>
<feature type="domain" description="DOD-type homing endonuclease" evidence="16">
    <location>
        <begin position="187"/>
        <end position="297"/>
    </location>
</feature>
<comment type="caution">
    <text evidence="14">Lacks conserved residue(s) required for the propagation of feature annotation.</text>
</comment>
<evidence type="ECO:0000256" key="12">
    <source>
        <dbReference type="ARBA" id="ARBA00023125"/>
    </source>
</evidence>
<dbReference type="Pfam" id="PF08275">
    <property type="entry name" value="DNAG_N"/>
    <property type="match status" value="1"/>
</dbReference>
<dbReference type="SUPFAM" id="SSF51294">
    <property type="entry name" value="Hedgehog/intein (Hint) domain"/>
    <property type="match status" value="1"/>
</dbReference>
<sequence length="950" mass="103890">MDGGARGGGRVQMAGRIVAADIAAVREKVSIVEVIGGQVTLRPAGGGNLKGLCPFHEEKSPSFNVTPERGFYHCLAGETRVLTREGVREIRDLAGGVHEVLGPQARWVKAPFKSYGTQRLWRVRVGRNGQTKDLYATDEHRWFVRSGADRRSRREVLTADLRPDHRLAYVYPPNHSRQSTLSPFGIAHGITFGDGTENSSGAVALLVGDKDAQLRKWFPNSFTSAAAGHDNAILVHHLPRFFKKLPELTESVPYLLGWLAGYFAADGCVAADGTVMLNSAKRANLEFVRDLCTRLGIGTYGITQQRRAGFPGREESSLYRVHFANTDLTEDFFLIEEHRQRFNAAEKKFDRRGWVVKSVERTDRVEEVFCAEVEDGHAFVLEDNILTGNCFGCGKGGDAISFLMEVDHLSFTESVERLAGMVGLTLRYEEGVGPRGPRGGDGGSKKVLVAAHADAAAFYAERLAAPDAQVAREFLAARGFDREAAARYQCGFAPDSWDALTRHLRTKGYDAKDLITAGLVREARSGNLIDRFRGRLMWPIRDLSGDVIGFGARKLLDSDDGPKYLNTPETPIYKKSHVLYGIDQAKREIAKQGKVVIVEGYTDVMACHLAGVPTAVATCGTSFGDDHIGVLRRLLMDSDEFRGEIIFTFDGDAAGQKAALRAFADDLKFVAHTSVAIGPDNMDPCELRLAKGDAAVRDLVADSEPLIDFALRSVLSRYDLDTAEGQAFALRSAAPMVAAIKEEYLRPRYVQKLAGHIGIEVEEARRAVNDALRAGGKPGRPEAPARPRPAQRPDGPQALVEREALKLAVQYPALAGPLFDAIDGTPYGYPMHRAIREAIAAVGGAAATAGGPGWIDEVRSATADLAAQALVSELAVEPLRYDAEPDPRYVSIMLARLQLPEVERRIRDIKSKVQRMNPVERKDEYLALFGELASLEQHARGLREQAVGGL</sequence>
<protein>
    <recommendedName>
        <fullName evidence="14">DNA primase</fullName>
        <ecNumber evidence="14">2.7.7.101</ecNumber>
    </recommendedName>
</protein>
<keyword evidence="8" id="KW-0068">Autocatalytic cleavage</keyword>
<evidence type="ECO:0000259" key="17">
    <source>
        <dbReference type="PROSITE" id="PS50880"/>
    </source>
</evidence>
<dbReference type="Pfam" id="PF01807">
    <property type="entry name" value="Zn_ribbon_DnaG"/>
    <property type="match status" value="2"/>
</dbReference>
<evidence type="ECO:0000256" key="8">
    <source>
        <dbReference type="ARBA" id="ARBA00022813"/>
    </source>
</evidence>
<dbReference type="InterPro" id="IPR027434">
    <property type="entry name" value="Homing_endonucl"/>
</dbReference>
<evidence type="ECO:0000256" key="9">
    <source>
        <dbReference type="ARBA" id="ARBA00022833"/>
    </source>
</evidence>
<evidence type="ECO:0000256" key="6">
    <source>
        <dbReference type="ARBA" id="ARBA00022723"/>
    </source>
</evidence>
<evidence type="ECO:0000256" key="1">
    <source>
        <dbReference type="ARBA" id="ARBA00022478"/>
    </source>
</evidence>
<dbReference type="HAMAP" id="MF_00974">
    <property type="entry name" value="DNA_primase_DnaG"/>
    <property type="match status" value="1"/>
</dbReference>
<dbReference type="GO" id="GO:0004519">
    <property type="term" value="F:endonuclease activity"/>
    <property type="evidence" value="ECO:0007669"/>
    <property type="project" value="InterPro"/>
</dbReference>
<dbReference type="Gene3D" id="3.90.580.10">
    <property type="entry name" value="Zinc finger, CHC2-type domain"/>
    <property type="match status" value="2"/>
</dbReference>
<dbReference type="InterPro" id="IPR019475">
    <property type="entry name" value="DNA_primase_DnaB-bd"/>
</dbReference>
<dbReference type="InterPro" id="IPR004042">
    <property type="entry name" value="Intein_endonuc_central"/>
</dbReference>
<keyword evidence="4 14" id="KW-0548">Nucleotidyltransferase</keyword>
<dbReference type="InterPro" id="IPR050219">
    <property type="entry name" value="DnaG_primase"/>
</dbReference>
<dbReference type="NCBIfam" id="TIGR01443">
    <property type="entry name" value="intein_Cterm"/>
    <property type="match status" value="1"/>
</dbReference>
<reference evidence="18" key="1">
    <citation type="submission" date="2021-01" db="EMBL/GenBank/DDBJ databases">
        <title>Whole genome shotgun sequence of Actinocatenispora rupis NBRC 107355.</title>
        <authorList>
            <person name="Komaki H."/>
            <person name="Tamura T."/>
        </authorList>
    </citation>
    <scope>NUCLEOTIDE SEQUENCE</scope>
    <source>
        <strain evidence="18">NBRC 107355</strain>
    </source>
</reference>
<dbReference type="InterPro" id="IPR006171">
    <property type="entry name" value="TOPRIM_dom"/>
</dbReference>
<comment type="function">
    <text evidence="14">RNA polymerase that catalyzes the synthesis of short RNA molecules used as primers for DNA polymerase during DNA replication.</text>
</comment>
<dbReference type="AlphaFoldDB" id="A0A8J3NC45"/>
<dbReference type="Proteomes" id="UP000612808">
    <property type="component" value="Unassembled WGS sequence"/>
</dbReference>
<dbReference type="GO" id="GO:0008270">
    <property type="term" value="F:zinc ion binding"/>
    <property type="evidence" value="ECO:0007669"/>
    <property type="project" value="UniProtKB-KW"/>
</dbReference>
<feature type="region of interest" description="Disordered" evidence="15">
    <location>
        <begin position="772"/>
        <end position="795"/>
    </location>
</feature>
<dbReference type="GO" id="GO:0016539">
    <property type="term" value="P:intein-mediated protein splicing"/>
    <property type="evidence" value="ECO:0007669"/>
    <property type="project" value="InterPro"/>
</dbReference>
<evidence type="ECO:0000256" key="5">
    <source>
        <dbReference type="ARBA" id="ARBA00022705"/>
    </source>
</evidence>
<evidence type="ECO:0000256" key="7">
    <source>
        <dbReference type="ARBA" id="ARBA00022771"/>
    </source>
</evidence>
<dbReference type="Gene3D" id="3.90.980.10">
    <property type="entry name" value="DNA primase, catalytic core, N-terminal domain"/>
    <property type="match status" value="1"/>
</dbReference>
<dbReference type="InterPro" id="IPR004860">
    <property type="entry name" value="LAGLIDADG_dom"/>
</dbReference>
<keyword evidence="7" id="KW-0863">Zinc-finger</keyword>
<keyword evidence="10" id="KW-0460">Magnesium</keyword>
<evidence type="ECO:0000256" key="13">
    <source>
        <dbReference type="ARBA" id="ARBA00023163"/>
    </source>
</evidence>
<dbReference type="SMART" id="SM00493">
    <property type="entry name" value="TOPRIM"/>
    <property type="match status" value="1"/>
</dbReference>
<dbReference type="InterPro" id="IPR036977">
    <property type="entry name" value="DNA_primase_Znf_CHC2"/>
</dbReference>
<keyword evidence="5 14" id="KW-0235">DNA replication</keyword>
<keyword evidence="9" id="KW-0862">Zinc</keyword>
<dbReference type="GO" id="GO:1990077">
    <property type="term" value="C:primosome complex"/>
    <property type="evidence" value="ECO:0007669"/>
    <property type="project" value="UniProtKB-KW"/>
</dbReference>
<keyword evidence="1 14" id="KW-0240">DNA-directed RNA polymerase</keyword>
<dbReference type="SUPFAM" id="SSF57783">
    <property type="entry name" value="Zinc beta-ribbon"/>
    <property type="match status" value="2"/>
</dbReference>
<dbReference type="GO" id="GO:0006269">
    <property type="term" value="P:DNA replication, synthesis of primer"/>
    <property type="evidence" value="ECO:0007669"/>
    <property type="project" value="UniProtKB-UniRule"/>
</dbReference>
<dbReference type="GO" id="GO:0000428">
    <property type="term" value="C:DNA-directed RNA polymerase complex"/>
    <property type="evidence" value="ECO:0007669"/>
    <property type="project" value="UniProtKB-KW"/>
</dbReference>
<keyword evidence="19" id="KW-1185">Reference proteome</keyword>
<accession>A0A8J3NC45</accession>
<dbReference type="InterPro" id="IPR030846">
    <property type="entry name" value="DnaG_bac"/>
</dbReference>
<evidence type="ECO:0000313" key="18">
    <source>
        <dbReference type="EMBL" id="GID11480.1"/>
    </source>
</evidence>
<evidence type="ECO:0000256" key="15">
    <source>
        <dbReference type="SAM" id="MobiDB-lite"/>
    </source>
</evidence>
<keyword evidence="11" id="KW-0651">Protein splicing</keyword>
<dbReference type="Gene3D" id="3.10.28.10">
    <property type="entry name" value="Homing endonucleases"/>
    <property type="match status" value="1"/>
</dbReference>
<keyword evidence="13 14" id="KW-0804">Transcription</keyword>
<evidence type="ECO:0000256" key="3">
    <source>
        <dbReference type="ARBA" id="ARBA00022679"/>
    </source>
</evidence>
<dbReference type="Pfam" id="PF08278">
    <property type="entry name" value="DnaG_DnaB_bind"/>
    <property type="match status" value="1"/>
</dbReference>
<evidence type="ECO:0000313" key="19">
    <source>
        <dbReference type="Proteomes" id="UP000612808"/>
    </source>
</evidence>
<dbReference type="InterPro" id="IPR036844">
    <property type="entry name" value="Hint_dom_sf"/>
</dbReference>
<feature type="domain" description="Toprim" evidence="17">
    <location>
        <begin position="593"/>
        <end position="679"/>
    </location>
</feature>
<dbReference type="GO" id="GO:0003899">
    <property type="term" value="F:DNA-directed RNA polymerase activity"/>
    <property type="evidence" value="ECO:0007669"/>
    <property type="project" value="UniProtKB-UniRule"/>
</dbReference>
<dbReference type="PROSITE" id="PS50817">
    <property type="entry name" value="INTEIN_N_TER"/>
    <property type="match status" value="1"/>
</dbReference>
<dbReference type="GO" id="GO:0005737">
    <property type="term" value="C:cytoplasm"/>
    <property type="evidence" value="ECO:0007669"/>
    <property type="project" value="TreeGrafter"/>
</dbReference>
<proteinExistence type="inferred from homology"/>
<dbReference type="FunFam" id="3.90.980.10:FF:000001">
    <property type="entry name" value="DNA primase"/>
    <property type="match status" value="1"/>
</dbReference>
<evidence type="ECO:0000259" key="16">
    <source>
        <dbReference type="PROSITE" id="PS50819"/>
    </source>
</evidence>
<dbReference type="InterPro" id="IPR002694">
    <property type="entry name" value="Znf_CHC2"/>
</dbReference>
<dbReference type="SUPFAM" id="SSF56731">
    <property type="entry name" value="DNA primase core"/>
    <property type="match status" value="1"/>
</dbReference>
<gene>
    <name evidence="14" type="primary">dnaG</name>
    <name evidence="18" type="ORF">Aru02nite_23690</name>
</gene>
<name>A0A8J3NC45_9ACTN</name>
<dbReference type="Pfam" id="PF13662">
    <property type="entry name" value="Toprim_4"/>
    <property type="match status" value="1"/>
</dbReference>
<dbReference type="CDD" id="cd03364">
    <property type="entry name" value="TOPRIM_DnaG_primases"/>
    <property type="match status" value="1"/>
</dbReference>
<keyword evidence="12 14" id="KW-0238">DNA-binding</keyword>
<comment type="caution">
    <text evidence="18">The sequence shown here is derived from an EMBL/GenBank/DDBJ whole genome shotgun (WGS) entry which is preliminary data.</text>
</comment>
<dbReference type="Pfam" id="PF14528">
    <property type="entry name" value="LAGLIDADG_3"/>
    <property type="match status" value="1"/>
</dbReference>
<dbReference type="InterPro" id="IPR034151">
    <property type="entry name" value="TOPRIM_DnaG_bac"/>
</dbReference>
<dbReference type="InterPro" id="IPR006141">
    <property type="entry name" value="Intein_N"/>
</dbReference>
<dbReference type="Gene3D" id="3.40.1360.10">
    <property type="match status" value="1"/>
</dbReference>
<dbReference type="InterPro" id="IPR013264">
    <property type="entry name" value="DNAG_N"/>
</dbReference>
<organism evidence="18 19">
    <name type="scientific">Actinocatenispora rupis</name>
    <dbReference type="NCBI Taxonomy" id="519421"/>
    <lineage>
        <taxon>Bacteria</taxon>
        <taxon>Bacillati</taxon>
        <taxon>Actinomycetota</taxon>
        <taxon>Actinomycetes</taxon>
        <taxon>Micromonosporales</taxon>
        <taxon>Micromonosporaceae</taxon>
        <taxon>Actinocatenispora</taxon>
    </lineage>
</organism>
<comment type="catalytic activity">
    <reaction evidence="14">
        <text>ssDNA + n NTP = ssDNA/pppN(pN)n-1 hybrid + (n-1) diphosphate.</text>
        <dbReference type="EC" id="2.7.7.101"/>
    </reaction>
</comment>
<dbReference type="EMBL" id="BOMB01000012">
    <property type="protein sequence ID" value="GID11480.1"/>
    <property type="molecule type" value="Genomic_DNA"/>
</dbReference>
<dbReference type="SUPFAM" id="SSF55608">
    <property type="entry name" value="Homing endonucleases"/>
    <property type="match status" value="1"/>
</dbReference>
<dbReference type="GO" id="GO:0003677">
    <property type="term" value="F:DNA binding"/>
    <property type="evidence" value="ECO:0007669"/>
    <property type="project" value="UniProtKB-KW"/>
</dbReference>
<comment type="similarity">
    <text evidence="14">Belongs to the DnaG primase family.</text>
</comment>
<dbReference type="InterPro" id="IPR013173">
    <property type="entry name" value="DNA_primase_DnaG_DnaB-bd_dom"/>
</dbReference>
<dbReference type="InterPro" id="IPR037068">
    <property type="entry name" value="DNA_primase_core_N_sf"/>
</dbReference>
<keyword evidence="6" id="KW-0479">Metal-binding</keyword>
<dbReference type="PANTHER" id="PTHR30313">
    <property type="entry name" value="DNA PRIMASE"/>
    <property type="match status" value="1"/>
</dbReference>
<dbReference type="InterPro" id="IPR006295">
    <property type="entry name" value="DNA_primase_DnaG"/>
</dbReference>
<evidence type="ECO:0000256" key="11">
    <source>
        <dbReference type="ARBA" id="ARBA00023000"/>
    </source>
</evidence>
<dbReference type="NCBIfam" id="TIGR01391">
    <property type="entry name" value="dnaG"/>
    <property type="match status" value="1"/>
</dbReference>
<dbReference type="SMART" id="SM00766">
    <property type="entry name" value="DnaG_DnaB_bind"/>
    <property type="match status" value="1"/>
</dbReference>
<evidence type="ECO:0000256" key="4">
    <source>
        <dbReference type="ARBA" id="ARBA00022695"/>
    </source>
</evidence>
<dbReference type="PROSITE" id="PS50880">
    <property type="entry name" value="TOPRIM"/>
    <property type="match status" value="1"/>
</dbReference>
<evidence type="ECO:0000256" key="10">
    <source>
        <dbReference type="ARBA" id="ARBA00022842"/>
    </source>
</evidence>
<dbReference type="Pfam" id="PF10410">
    <property type="entry name" value="DnaB_bind"/>
    <property type="match status" value="1"/>
</dbReference>
<dbReference type="EC" id="2.7.7.101" evidence="14"/>
<dbReference type="InterPro" id="IPR030934">
    <property type="entry name" value="Intein_C"/>
</dbReference>
<evidence type="ECO:0000256" key="2">
    <source>
        <dbReference type="ARBA" id="ARBA00022515"/>
    </source>
</evidence>
<keyword evidence="2 14" id="KW-0639">Primosome</keyword>
<dbReference type="PROSITE" id="PS50819">
    <property type="entry name" value="INTEIN_ENDONUCLEASE"/>
    <property type="match status" value="1"/>
</dbReference>
<dbReference type="PANTHER" id="PTHR30313:SF2">
    <property type="entry name" value="DNA PRIMASE"/>
    <property type="match status" value="1"/>
</dbReference>
<keyword evidence="3 14" id="KW-0808">Transferase</keyword>
<dbReference type="PROSITE" id="PS50818">
    <property type="entry name" value="INTEIN_C_TER"/>
    <property type="match status" value="1"/>
</dbReference>
<evidence type="ECO:0000256" key="14">
    <source>
        <dbReference type="HAMAP-Rule" id="MF_00974"/>
    </source>
</evidence>